<dbReference type="GO" id="GO:0016020">
    <property type="term" value="C:membrane"/>
    <property type="evidence" value="ECO:0007669"/>
    <property type="project" value="UniProtKB-SubCell"/>
</dbReference>
<comment type="similarity">
    <text evidence="2 9">Belongs to the G-protein coupled receptor 1 family.</text>
</comment>
<dbReference type="GO" id="GO:0004983">
    <property type="term" value="F:neuropeptide Y receptor activity"/>
    <property type="evidence" value="ECO:0007669"/>
    <property type="project" value="InterPro"/>
</dbReference>
<accession>A0AAV4RYP3</accession>
<evidence type="ECO:0000256" key="3">
    <source>
        <dbReference type="ARBA" id="ARBA00022692"/>
    </source>
</evidence>
<dbReference type="Gene3D" id="1.20.1070.10">
    <property type="entry name" value="Rhodopsin 7-helix transmembrane proteins"/>
    <property type="match status" value="1"/>
</dbReference>
<gene>
    <name evidence="12" type="primary">RYa-R</name>
    <name evidence="12" type="ORF">CDAR_104121</name>
</gene>
<evidence type="ECO:0000256" key="2">
    <source>
        <dbReference type="ARBA" id="ARBA00010663"/>
    </source>
</evidence>
<protein>
    <submittedName>
        <fullName evidence="12">RYamide receptor</fullName>
    </submittedName>
</protein>
<dbReference type="InterPro" id="IPR000611">
    <property type="entry name" value="NPY_rcpt"/>
</dbReference>
<evidence type="ECO:0000256" key="7">
    <source>
        <dbReference type="ARBA" id="ARBA00023170"/>
    </source>
</evidence>
<comment type="subcellular location">
    <subcellularLocation>
        <location evidence="1">Membrane</location>
        <topology evidence="1">Multi-pass membrane protein</topology>
    </subcellularLocation>
</comment>
<name>A0AAV4RYP3_9ARAC</name>
<sequence>MLPMNITQELIGNNSEKNDDYPDSELSVSVPKTVEAVMHIMYITVSVAAVGGNGMVCYIVLAYQRMRTVTNFFIINLAVGDILMTCLCIPFGFVSNLLLQYWPFGAVMCVLVSYAQVVSVFISAYTLIAISIDRYFAILYPLRPRMTKLQSKLIIVLVWVVALITPLPTAVLSRLEVHPAWDGVNDTTRRYICTEAWETSEQRYYYSMALMILQYFFPLIVLLYTYTRIAIVVWGNKPPGEAEDVRDQRLAASKRKRTYNIISPELIRGSSKKIHKRISSSNEARIKFFQEKFPFLHRFDDILTANVGLVPLTANKRRGYTPLLALSEKKVIYRRDLAPLINKPETF</sequence>
<feature type="transmembrane region" description="Helical" evidence="10">
    <location>
        <begin position="153"/>
        <end position="172"/>
    </location>
</feature>
<evidence type="ECO:0000256" key="4">
    <source>
        <dbReference type="ARBA" id="ARBA00022989"/>
    </source>
</evidence>
<dbReference type="SUPFAM" id="SSF81321">
    <property type="entry name" value="Family A G protein-coupled receptor-like"/>
    <property type="match status" value="1"/>
</dbReference>
<proteinExistence type="inferred from homology"/>
<feature type="transmembrane region" description="Helical" evidence="10">
    <location>
        <begin position="101"/>
        <end position="132"/>
    </location>
</feature>
<dbReference type="Pfam" id="PF00001">
    <property type="entry name" value="7tm_1"/>
    <property type="match status" value="1"/>
</dbReference>
<keyword evidence="8 9" id="KW-0807">Transducer</keyword>
<keyword evidence="7 9" id="KW-0675">Receptor</keyword>
<dbReference type="Proteomes" id="UP001054837">
    <property type="component" value="Unassembled WGS sequence"/>
</dbReference>
<evidence type="ECO:0000256" key="10">
    <source>
        <dbReference type="SAM" id="Phobius"/>
    </source>
</evidence>
<dbReference type="PRINTS" id="PR01012">
    <property type="entry name" value="NRPEPTIDEYR"/>
</dbReference>
<feature type="transmembrane region" description="Helical" evidence="10">
    <location>
        <begin position="40"/>
        <end position="61"/>
    </location>
</feature>
<keyword evidence="4 10" id="KW-1133">Transmembrane helix</keyword>
<dbReference type="PANTHER" id="PTHR24235">
    <property type="entry name" value="NEUROPEPTIDE Y RECEPTOR"/>
    <property type="match status" value="1"/>
</dbReference>
<feature type="transmembrane region" description="Helical" evidence="10">
    <location>
        <begin position="204"/>
        <end position="227"/>
    </location>
</feature>
<evidence type="ECO:0000313" key="13">
    <source>
        <dbReference type="Proteomes" id="UP001054837"/>
    </source>
</evidence>
<evidence type="ECO:0000256" key="6">
    <source>
        <dbReference type="ARBA" id="ARBA00023136"/>
    </source>
</evidence>
<evidence type="ECO:0000313" key="12">
    <source>
        <dbReference type="EMBL" id="GIY26809.1"/>
    </source>
</evidence>
<dbReference type="InterPro" id="IPR000276">
    <property type="entry name" value="GPCR_Rhodpsn"/>
</dbReference>
<keyword evidence="5 9" id="KW-0297">G-protein coupled receptor</keyword>
<organism evidence="12 13">
    <name type="scientific">Caerostris darwini</name>
    <dbReference type="NCBI Taxonomy" id="1538125"/>
    <lineage>
        <taxon>Eukaryota</taxon>
        <taxon>Metazoa</taxon>
        <taxon>Ecdysozoa</taxon>
        <taxon>Arthropoda</taxon>
        <taxon>Chelicerata</taxon>
        <taxon>Arachnida</taxon>
        <taxon>Araneae</taxon>
        <taxon>Araneomorphae</taxon>
        <taxon>Entelegynae</taxon>
        <taxon>Araneoidea</taxon>
        <taxon>Araneidae</taxon>
        <taxon>Caerostris</taxon>
    </lineage>
</organism>
<keyword evidence="13" id="KW-1185">Reference proteome</keyword>
<dbReference type="PROSITE" id="PS50262">
    <property type="entry name" value="G_PROTEIN_RECEP_F1_2"/>
    <property type="match status" value="1"/>
</dbReference>
<reference evidence="12 13" key="1">
    <citation type="submission" date="2021-06" db="EMBL/GenBank/DDBJ databases">
        <title>Caerostris darwini draft genome.</title>
        <authorList>
            <person name="Kono N."/>
            <person name="Arakawa K."/>
        </authorList>
    </citation>
    <scope>NUCLEOTIDE SEQUENCE [LARGE SCALE GENOMIC DNA]</scope>
</reference>
<keyword evidence="3 9" id="KW-0812">Transmembrane</keyword>
<evidence type="ECO:0000256" key="8">
    <source>
        <dbReference type="ARBA" id="ARBA00023224"/>
    </source>
</evidence>
<keyword evidence="6 10" id="KW-0472">Membrane</keyword>
<feature type="domain" description="G-protein coupled receptors family 1 profile" evidence="11">
    <location>
        <begin position="52"/>
        <end position="262"/>
    </location>
</feature>
<evidence type="ECO:0000259" key="11">
    <source>
        <dbReference type="PROSITE" id="PS50262"/>
    </source>
</evidence>
<dbReference type="PROSITE" id="PS00237">
    <property type="entry name" value="G_PROTEIN_RECEP_F1_1"/>
    <property type="match status" value="1"/>
</dbReference>
<dbReference type="InterPro" id="IPR017452">
    <property type="entry name" value="GPCR_Rhodpsn_7TM"/>
</dbReference>
<dbReference type="PRINTS" id="PR00237">
    <property type="entry name" value="GPCRRHODOPSN"/>
</dbReference>
<dbReference type="AlphaFoldDB" id="A0AAV4RYP3"/>
<evidence type="ECO:0000256" key="9">
    <source>
        <dbReference type="RuleBase" id="RU000688"/>
    </source>
</evidence>
<comment type="caution">
    <text evidence="12">The sequence shown here is derived from an EMBL/GenBank/DDBJ whole genome shotgun (WGS) entry which is preliminary data.</text>
</comment>
<dbReference type="PANTHER" id="PTHR24235:SF29">
    <property type="entry name" value="GH23382P"/>
    <property type="match status" value="1"/>
</dbReference>
<feature type="transmembrane region" description="Helical" evidence="10">
    <location>
        <begin position="73"/>
        <end position="95"/>
    </location>
</feature>
<evidence type="ECO:0000256" key="1">
    <source>
        <dbReference type="ARBA" id="ARBA00004141"/>
    </source>
</evidence>
<evidence type="ECO:0000256" key="5">
    <source>
        <dbReference type="ARBA" id="ARBA00023040"/>
    </source>
</evidence>
<dbReference type="EMBL" id="BPLQ01006972">
    <property type="protein sequence ID" value="GIY26809.1"/>
    <property type="molecule type" value="Genomic_DNA"/>
</dbReference>